<evidence type="ECO:0000313" key="1">
    <source>
        <dbReference type="EMBL" id="MBB3701821.1"/>
    </source>
</evidence>
<proteinExistence type="predicted"/>
<dbReference type="RefSeq" id="WP_183693921.1">
    <property type="nucleotide sequence ID" value="NZ_JACICA010000001.1"/>
</dbReference>
<accession>A0A7W5UG40</accession>
<name>A0A7W5UG40_9BACT</name>
<evidence type="ECO:0000313" key="2">
    <source>
        <dbReference type="Proteomes" id="UP000541425"/>
    </source>
</evidence>
<evidence type="ECO:0008006" key="3">
    <source>
        <dbReference type="Google" id="ProtNLM"/>
    </source>
</evidence>
<protein>
    <recommendedName>
        <fullName evidence="3">DUF3822 family protein</fullName>
    </recommendedName>
</protein>
<dbReference type="EMBL" id="JACICA010000001">
    <property type="protein sequence ID" value="MBB3701821.1"/>
    <property type="molecule type" value="Genomic_DNA"/>
</dbReference>
<dbReference type="Proteomes" id="UP000541425">
    <property type="component" value="Unassembled WGS sequence"/>
</dbReference>
<organism evidence="1 2">
    <name type="scientific">Alloprevotella rava</name>
    <dbReference type="NCBI Taxonomy" id="671218"/>
    <lineage>
        <taxon>Bacteria</taxon>
        <taxon>Pseudomonadati</taxon>
        <taxon>Bacteroidota</taxon>
        <taxon>Bacteroidia</taxon>
        <taxon>Bacteroidales</taxon>
        <taxon>Prevotellaceae</taxon>
        <taxon>Alloprevotella</taxon>
    </lineage>
</organism>
<dbReference type="CDD" id="cd24013">
    <property type="entry name" value="ASKHA_ATPase_BT3980-like"/>
    <property type="match status" value="1"/>
</dbReference>
<dbReference type="InterPro" id="IPR024213">
    <property type="entry name" value="DUF3822"/>
</dbReference>
<dbReference type="Pfam" id="PF12864">
    <property type="entry name" value="DUF3822"/>
    <property type="match status" value="1"/>
</dbReference>
<gene>
    <name evidence="1" type="ORF">FHS60_000263</name>
</gene>
<dbReference type="Gene3D" id="3.30.420.260">
    <property type="match status" value="1"/>
</dbReference>
<dbReference type="Gene3D" id="3.30.420.250">
    <property type="match status" value="1"/>
</dbReference>
<dbReference type="AlphaFoldDB" id="A0A7W5UG40"/>
<reference evidence="1 2" key="1">
    <citation type="submission" date="2020-08" db="EMBL/GenBank/DDBJ databases">
        <title>Genomic Encyclopedia of Type Strains, Phase IV (KMG-IV): sequencing the most valuable type-strain genomes for metagenomic binning, comparative biology and taxonomic classification.</title>
        <authorList>
            <person name="Goeker M."/>
        </authorList>
    </citation>
    <scope>NUCLEOTIDE SEQUENCE [LARGE SCALE GENOMIC DNA]</scope>
    <source>
        <strain evidence="1 2">DSM 22548</strain>
    </source>
</reference>
<comment type="caution">
    <text evidence="1">The sequence shown here is derived from an EMBL/GenBank/DDBJ whole genome shotgun (WGS) entry which is preliminary data.</text>
</comment>
<sequence length="266" mass="30871">METSHFPTKLTIRVSDTRLCFARYELRREPLFAFSSWQLRQEFSLLQNLREAMDREELLQAPTSHIEILCCRPVTPVPLADFQEEDCTNIYKYVFQQERPHRVFYDTLPCANAVLLYGMKEEICRAIEEVFGEVHYTSALTSLLAHLSQKGLSNGTGRRFFCYLHNNTMDFAAFSHTRLELINTYEIHNTTDAAYYTFNAAQKLGADLRHDTFFITGNKAEREKTVEYFRQFAANVYGVNPTAEYNRSIVATTPGVPYDMITFLME</sequence>